<protein>
    <recommendedName>
        <fullName evidence="10">Toxin</fullName>
    </recommendedName>
</protein>
<proteinExistence type="predicted"/>
<evidence type="ECO:0008006" key="10">
    <source>
        <dbReference type="Google" id="ProtNLM"/>
    </source>
</evidence>
<dbReference type="EMBL" id="BJNF01000041">
    <property type="protein sequence ID" value="GEC15746.1"/>
    <property type="molecule type" value="Genomic_DNA"/>
</dbReference>
<evidence type="ECO:0000313" key="9">
    <source>
        <dbReference type="Proteomes" id="UP000318825"/>
    </source>
</evidence>
<dbReference type="GO" id="GO:0005576">
    <property type="term" value="C:extracellular region"/>
    <property type="evidence" value="ECO:0007669"/>
    <property type="project" value="UniProtKB-SubCell"/>
</dbReference>
<dbReference type="PRINTS" id="PR01341">
    <property type="entry name" value="SALSPVBPROT"/>
</dbReference>
<keyword evidence="2" id="KW-0964">Secreted</keyword>
<evidence type="ECO:0000256" key="4">
    <source>
        <dbReference type="SAM" id="MobiDB-lite"/>
    </source>
</evidence>
<dbReference type="Pfam" id="PF12255">
    <property type="entry name" value="TcdB_toxin_midC"/>
    <property type="match status" value="1"/>
</dbReference>
<accession>A0A4Y3WES3</accession>
<comment type="subcellular location">
    <subcellularLocation>
        <location evidence="1">Secreted</location>
    </subcellularLocation>
</comment>
<feature type="region of interest" description="Disordered" evidence="4">
    <location>
        <begin position="1"/>
        <end position="27"/>
    </location>
</feature>
<dbReference type="InterPro" id="IPR003284">
    <property type="entry name" value="Sal_SpvB"/>
</dbReference>
<dbReference type="Gene3D" id="2.180.10.10">
    <property type="entry name" value="RHS repeat-associated core"/>
    <property type="match status" value="1"/>
</dbReference>
<keyword evidence="5" id="KW-1133">Transmembrane helix</keyword>
<keyword evidence="5" id="KW-0472">Membrane</keyword>
<name>A0A4Y3WES3_NITWI</name>
<dbReference type="SUPFAM" id="SSF69318">
    <property type="entry name" value="Integrin alpha N-terminal domain"/>
    <property type="match status" value="1"/>
</dbReference>
<feature type="domain" description="Insecticide toxin TcdB middle/N-terminal" evidence="7">
    <location>
        <begin position="699"/>
        <end position="832"/>
    </location>
</feature>
<evidence type="ECO:0000256" key="5">
    <source>
        <dbReference type="SAM" id="Phobius"/>
    </source>
</evidence>
<feature type="domain" description="Insecticide toxin TcdB middle/C-terminal" evidence="6">
    <location>
        <begin position="914"/>
        <end position="1032"/>
    </location>
</feature>
<dbReference type="InterPro" id="IPR022044">
    <property type="entry name" value="TcdB_toxin_mid/C"/>
</dbReference>
<dbReference type="Pfam" id="PF12256">
    <property type="entry name" value="TcdB_toxin_midN"/>
    <property type="match status" value="1"/>
</dbReference>
<dbReference type="InterPro" id="IPR022045">
    <property type="entry name" value="TcdB_toxin_mid/N"/>
</dbReference>
<reference evidence="8 9" key="1">
    <citation type="submission" date="2019-06" db="EMBL/GenBank/DDBJ databases">
        <title>Whole genome shotgun sequence of Nitrobacter winogradskyi NBRC 14297.</title>
        <authorList>
            <person name="Hosoyama A."/>
            <person name="Uohara A."/>
            <person name="Ohji S."/>
            <person name="Ichikawa N."/>
        </authorList>
    </citation>
    <scope>NUCLEOTIDE SEQUENCE [LARGE SCALE GENOMIC DNA]</scope>
    <source>
        <strain evidence="8 9">NBRC 14297</strain>
    </source>
</reference>
<sequence>MPQTEQQPETPSPFAAPQVSVPKGGGAIRGLGEKFQTNPVNGTAALTIPIPLSSSRGGFQPALALSYSSGSGNGPFGLGWTLGLPSISRRTDKGVPRYVPFARHAENVAAADAAADIFLLSGSEDLVPVTADDAPWAAYREVNGYFVRAFRPRIEGTFSRIESWTRIADGDTHWRTISAGNILTVYGETLASRVADPEDTQRIFEWLICRSYDDRGNAIAYDYVAEGDDGVDITRSSERLRVRSANRYLKRIRYGNRRPVLLDVSCDSARRHHLPQPQIDPQTGWLFEVVLDYGDETFAHEPEAEGFGRVRWTEARPLPRHLRPDSFSRTRAGFEVRTHRLCQRILMAHRMPERLGTARTLVRDIHLDYDARSLGTRLARVTQSGYRLLDEGLYRRRSLPALLLDYTPSPLDDAAPQKWKVEHLSRDSLENLPAGVAGHGYQWTDLDGEGIAGVLAEEAGAWYYKPNRGHGRFGPVQVVRSRPIGESGRSQLIDLDSDGRLELATLAQGTGGYFDRTEEGGWTPFRPFRAFPLVDFSSPNVRLTDLSGDGLADILIMDDQAITWHPSLGDAGFGEAVRVRVPWNEERGPRVLFGHADQAVFLADMSGDGLADLVRVRNGEVCYWPNLGYGRFGTRVTMEGAPCFDEDGIFDARRLRFADVDGSGPTDIIYAGRKGVQIFLNESGNGLSEPRTISEMVLTEGVSLDVFDLLGHGTACLVWSTALAGIAWRPVEFIDLARGVKPHLLARYDNQLGAETRLTYKSSTEFYLADREAGQPWITRLPFPVHVLERTESIDHVSRNRFVTRFAYHHGHYDGEEREFRGFGMVEQWDTERLAAFDGGGLPTDNIAAGSHVPPVHTKSWFHTGIQLGASRVSRLFEREYFRESGLTLAAARAELLDDTIVPSGLTPEEEREACRSLKGAMLRQEVYADDAEGPLATPARIRRARTPYTVTEQNFSVRMLQHRGRNRNAVFFTHERESITHHYERNPNDPRCQHKLTLEVDGYGNVLKQVAIAYGRRASPLPTPWDRARQTAPLLTYIETRFTNAVTLPDAQRNPLPFETITFELTGYAPTAKNRRFQAADFIEPDPVQTGRLRHKRSGPDVAYEATATGDQRRRPVEWGRTLYRRNDLDGLLPPGEIQSLCLPAESYKLAFTPGLLDQTFQRRRAGQRPEALLPDPAAVLGGRDASSGGYVDLDGNGHWWVPSGRSFFHVQDVSAAEELAEAAAHFFMPRRYRGPFGADSFVDFDAYDLLITETRDALGNRVTVDNYDYHVMQPSAVSDANRNRTEVIFDTLGMVAGTAVMGKPQPAPTEGDTLAGFVADLDQAQLDGLFGDGDPHAIAKMLLAGATTRVVYDVDRFRRTRAACPDDPARWQPSCSATLSRETHVSAPLPPQGLKVQLTFSYSDGLGREIQRKVQAEPGPLDVNDPHAPFLDRRWVATGWTIFNNKGNPVRRFEPFFSTTQRYEFGVCVGVSPVVFYDPTGRVIATLHPNHTFEKVVFDAWSQTTYDTNDTCAARNSQTGDPRTDEDIGGFVAGYFKALQSSSDQPWKTWYQQRVDGGLGKEERVAAERAAAHADTPSTAHLDVLGRPFLTVARNHVVCPGHDLDGREEDLATRVELDIEGNQRVVRDAVQQDGDPLGRIIMRYVYDMAGNRIHQSGMEAGARWTIQDVLGSSIRAWDSRGHLVTTAYDALRRATETRVRGTSAESDPRTCDRDILIERSEYGEGVANAEALNLRTRVFRQFDAAGIVISARVDANETPVESFDFKGNPIHSTRRLVADYKAIVDWSLNQRLDCEVFESSTRYDALNRPIQSIAPRSNLVRGGRSRPFNVIQPVFNEANLLERIDVWLERADEPAALLDPSDETPSPAGVAGIDYDAKGQRLSVHYKNGARTSYRYDPLTFRLAELLTRSEAADRLQNLHYTYDPTGNITHIRDDAQQAVFFRNKCVEPSSDYTYDALYRLIQGTGREHLGQGGASVAYAPDDSARLGRGLADSAGHLAPDDGNAMGRYIERYVYDAVGNFLKMQHRGSDQAKPGWTRSYDYQESSLTEDGVDGARLKTSNRLTRSTLEQGSCSPQAESYLYDAHGNFVRMPHLGGGAPGPNMHWDYKDQLRQIDLGGGGKAFYVYDGSGARIRKVWEKAAGLTEERIDFGGFEIFRRHEGAGADGIGPQTAALERETLHVMDDKQRIALVETRTVDTAQDDPMPRRLIRYQFGNHLGSACLELDDRARIISYEEYAPYGSSTYQAVRSRTDTPKRYRYSGKERDNESSLYYSEARYYADWLGRWTASDPKGLVDGSNTYAYVRNNPLSFTDSTGTQCDPATQSCLDPTLATLDEQSMTCHAPDSLSATAASGTSSLLGSFMSVAGSTPPVPAAAPVQAANSVDDLLTFLHAQSGFETGAVRPPTFNSRSASPFGTAAHAQATGVLDEMKQLGFLGAENIYSEVRVVNGVVTQIGGVPGGPRGAHNLDILVTRPGTTLAVGDDISGGFAAQLGDLKYGGGVMDPKYAVHGSPLSTINGRTTSGPMPAFPEVAAPGMTGGARWLAAGGGAFNAAGGFFMLASIDTETDPGIVTAGKVTSGGASLAGGGMMVGGAWLGRAGLVAVGGTAAAVGGVIAAPIMFYEMRPRGWIAIDPDLKERAMQRYRNGENVNPFCAQCHGPGGALDPNNDWNAGGARRAAFERRLQWKYLGD</sequence>
<dbReference type="GO" id="GO:0005737">
    <property type="term" value="C:cytoplasm"/>
    <property type="evidence" value="ECO:0007669"/>
    <property type="project" value="InterPro"/>
</dbReference>
<evidence type="ECO:0000256" key="3">
    <source>
        <dbReference type="ARBA" id="ARBA00023026"/>
    </source>
</evidence>
<evidence type="ECO:0000259" key="6">
    <source>
        <dbReference type="Pfam" id="PF12255"/>
    </source>
</evidence>
<evidence type="ECO:0000313" key="8">
    <source>
        <dbReference type="EMBL" id="GEC15746.1"/>
    </source>
</evidence>
<keyword evidence="5" id="KW-0812">Transmembrane</keyword>
<comment type="caution">
    <text evidence="8">The sequence shown here is derived from an EMBL/GenBank/DDBJ whole genome shotgun (WGS) entry which is preliminary data.</text>
</comment>
<dbReference type="InterPro" id="IPR022385">
    <property type="entry name" value="Rhs_assc_core"/>
</dbReference>
<dbReference type="Pfam" id="PF03534">
    <property type="entry name" value="SpvB"/>
    <property type="match status" value="1"/>
</dbReference>
<dbReference type="RefSeq" id="WP_210242955.1">
    <property type="nucleotide sequence ID" value="NZ_BJNF01000041.1"/>
</dbReference>
<evidence type="ECO:0000256" key="1">
    <source>
        <dbReference type="ARBA" id="ARBA00004613"/>
    </source>
</evidence>
<dbReference type="InterPro" id="IPR050708">
    <property type="entry name" value="T6SS_VgrG/RHS"/>
</dbReference>
<evidence type="ECO:0000259" key="7">
    <source>
        <dbReference type="Pfam" id="PF12256"/>
    </source>
</evidence>
<dbReference type="PANTHER" id="PTHR32305:SF15">
    <property type="entry name" value="PROTEIN RHSA-RELATED"/>
    <property type="match status" value="1"/>
</dbReference>
<feature type="region of interest" description="Disordered" evidence="4">
    <location>
        <begin position="1091"/>
        <end position="1111"/>
    </location>
</feature>
<evidence type="ECO:0000256" key="2">
    <source>
        <dbReference type="ARBA" id="ARBA00022525"/>
    </source>
</evidence>
<dbReference type="Proteomes" id="UP000318825">
    <property type="component" value="Unassembled WGS sequence"/>
</dbReference>
<gene>
    <name evidence="8" type="ORF">NWI01_16380</name>
</gene>
<feature type="transmembrane region" description="Helical" evidence="5">
    <location>
        <begin position="2600"/>
        <end position="2623"/>
    </location>
</feature>
<dbReference type="NCBIfam" id="TIGR03696">
    <property type="entry name" value="Rhs_assc_core"/>
    <property type="match status" value="1"/>
</dbReference>
<organism evidence="8 9">
    <name type="scientific">Nitrobacter winogradskyi</name>
    <name type="common">Nitrobacter agilis</name>
    <dbReference type="NCBI Taxonomy" id="913"/>
    <lineage>
        <taxon>Bacteria</taxon>
        <taxon>Pseudomonadati</taxon>
        <taxon>Pseudomonadota</taxon>
        <taxon>Alphaproteobacteria</taxon>
        <taxon>Hyphomicrobiales</taxon>
        <taxon>Nitrobacteraceae</taxon>
        <taxon>Nitrobacter</taxon>
    </lineage>
</organism>
<dbReference type="PANTHER" id="PTHR32305">
    <property type="match status" value="1"/>
</dbReference>
<keyword evidence="3" id="KW-0843">Virulence</keyword>
<dbReference type="InterPro" id="IPR028994">
    <property type="entry name" value="Integrin_alpha_N"/>
</dbReference>